<name>A0A7M1B4I6_9BACT</name>
<dbReference type="RefSeq" id="WP_193150707.1">
    <property type="nucleotide sequence ID" value="NZ_CP041235.1"/>
</dbReference>
<keyword evidence="1" id="KW-0378">Hydrolase</keyword>
<proteinExistence type="predicted"/>
<dbReference type="AlphaFoldDB" id="A0A7M1B4I6"/>
<dbReference type="EMBL" id="CP041235">
    <property type="protein sequence ID" value="QOP44580.1"/>
    <property type="molecule type" value="Genomic_DNA"/>
</dbReference>
<evidence type="ECO:0000313" key="1">
    <source>
        <dbReference type="EMBL" id="QOP44580.1"/>
    </source>
</evidence>
<dbReference type="InterPro" id="IPR010662">
    <property type="entry name" value="RBBP9/YdeN"/>
</dbReference>
<dbReference type="GO" id="GO:0016787">
    <property type="term" value="F:hydrolase activity"/>
    <property type="evidence" value="ECO:0007669"/>
    <property type="project" value="UniProtKB-KW"/>
</dbReference>
<dbReference type="KEGG" id="ssei:FJR45_11770"/>
<evidence type="ECO:0000313" key="2">
    <source>
        <dbReference type="Proteomes" id="UP000593719"/>
    </source>
</evidence>
<dbReference type="Gene3D" id="3.40.50.1820">
    <property type="entry name" value="alpha/beta hydrolase"/>
    <property type="match status" value="1"/>
</dbReference>
<dbReference type="Pfam" id="PF06821">
    <property type="entry name" value="Ser_hydrolase"/>
    <property type="match status" value="1"/>
</dbReference>
<dbReference type="PANTHER" id="PTHR15394:SF3">
    <property type="entry name" value="SERINE HYDROLASE RBBP9"/>
    <property type="match status" value="1"/>
</dbReference>
<dbReference type="PANTHER" id="PTHR15394">
    <property type="entry name" value="SERINE HYDROLASE RBBP9"/>
    <property type="match status" value="1"/>
</dbReference>
<accession>A0A7M1B4I6</accession>
<dbReference type="Proteomes" id="UP000593719">
    <property type="component" value="Chromosome"/>
</dbReference>
<organism evidence="1 2">
    <name type="scientific">Sulfurimonas sediminis</name>
    <dbReference type="NCBI Taxonomy" id="2590020"/>
    <lineage>
        <taxon>Bacteria</taxon>
        <taxon>Pseudomonadati</taxon>
        <taxon>Campylobacterota</taxon>
        <taxon>Epsilonproteobacteria</taxon>
        <taxon>Campylobacterales</taxon>
        <taxon>Sulfurimonadaceae</taxon>
        <taxon>Sulfurimonas</taxon>
    </lineage>
</organism>
<keyword evidence="2" id="KW-1185">Reference proteome</keyword>
<protein>
    <submittedName>
        <fullName evidence="1">Serine hydrolase family protein</fullName>
    </submittedName>
</protein>
<reference evidence="1 2" key="1">
    <citation type="submission" date="2019-06" db="EMBL/GenBank/DDBJ databases">
        <title>Sulfurimonas gotlandica sp. nov., a chemoautotrophic and psychrotolerant epsilonproteobacterium isolated from a pelagic redoxcline, and an emended description of the genus Sulfurimonas.</title>
        <authorList>
            <person name="Wang S."/>
            <person name="Jiang L."/>
            <person name="Shao Z."/>
        </authorList>
    </citation>
    <scope>NUCLEOTIDE SEQUENCE [LARGE SCALE GENOMIC DNA]</scope>
    <source>
        <strain evidence="1 2">S2-6</strain>
    </source>
</reference>
<sequence length="179" mass="20547">MSKKVLLLHGWGGSDYPHWQSWLAGEIAKDYGCVNFLKFSNFDAPKLDVWMQELEAALVDFKPDIVICHSLANTLWFHLCNTKTVQEIKKLYLVAPPSLTCNIEELSEFFPVSAPNQLYAKETLLIASTNDPYMSLDEVHQLQQRLHVKMKILKNAGHINADSGYGKWEWMHKELQTVL</sequence>
<gene>
    <name evidence="1" type="ORF">FJR45_11770</name>
</gene>
<dbReference type="SUPFAM" id="SSF53474">
    <property type="entry name" value="alpha/beta-Hydrolases"/>
    <property type="match status" value="1"/>
</dbReference>
<dbReference type="InterPro" id="IPR029058">
    <property type="entry name" value="AB_hydrolase_fold"/>
</dbReference>